<keyword evidence="7 9" id="KW-0378">Hydrolase</keyword>
<comment type="caution">
    <text evidence="9">The sequence shown here is derived from an EMBL/GenBank/DDBJ whole genome shotgun (WGS) entry which is preliminary data.</text>
</comment>
<comment type="function">
    <text evidence="2 7">Hydrolysis of 6-phosphogluconolactone to 6-phosphogluconate.</text>
</comment>
<proteinExistence type="inferred from homology"/>
<dbReference type="GO" id="GO:0006098">
    <property type="term" value="P:pentose-phosphate shunt"/>
    <property type="evidence" value="ECO:0007669"/>
    <property type="project" value="InterPro"/>
</dbReference>
<keyword evidence="10" id="KW-1185">Reference proteome</keyword>
<evidence type="ECO:0000256" key="4">
    <source>
        <dbReference type="ARBA" id="ARBA00010662"/>
    </source>
</evidence>
<feature type="domain" description="Glucosamine/galactosamine-6-phosphate isomerase" evidence="8">
    <location>
        <begin position="16"/>
        <end position="238"/>
    </location>
</feature>
<evidence type="ECO:0000259" key="8">
    <source>
        <dbReference type="Pfam" id="PF01182"/>
    </source>
</evidence>
<gene>
    <name evidence="7 9" type="primary">pgl</name>
    <name evidence="9" type="ORF">M8330_01125</name>
</gene>
<evidence type="ECO:0000313" key="10">
    <source>
        <dbReference type="Proteomes" id="UP001139485"/>
    </source>
</evidence>
<comment type="pathway">
    <text evidence="3 7">Carbohydrate degradation; pentose phosphate pathway; D-ribulose 5-phosphate from D-glucose 6-phosphate (oxidative stage): step 2/3.</text>
</comment>
<dbReference type="InterPro" id="IPR006148">
    <property type="entry name" value="Glc/Gal-6P_isomerase"/>
</dbReference>
<dbReference type="PANTHER" id="PTHR11054">
    <property type="entry name" value="6-PHOSPHOGLUCONOLACTONASE"/>
    <property type="match status" value="1"/>
</dbReference>
<evidence type="ECO:0000256" key="5">
    <source>
        <dbReference type="ARBA" id="ARBA00013198"/>
    </source>
</evidence>
<comment type="similarity">
    <text evidence="4 7">Belongs to the glucosamine/galactosamine-6-phosphate isomerase family. 6-phosphogluconolactonase subfamily.</text>
</comment>
<comment type="catalytic activity">
    <reaction evidence="1 7">
        <text>6-phospho-D-glucono-1,5-lactone + H2O = 6-phospho-D-gluconate + H(+)</text>
        <dbReference type="Rhea" id="RHEA:12556"/>
        <dbReference type="ChEBI" id="CHEBI:15377"/>
        <dbReference type="ChEBI" id="CHEBI:15378"/>
        <dbReference type="ChEBI" id="CHEBI:57955"/>
        <dbReference type="ChEBI" id="CHEBI:58759"/>
        <dbReference type="EC" id="3.1.1.31"/>
    </reaction>
</comment>
<dbReference type="SUPFAM" id="SSF100950">
    <property type="entry name" value="NagB/RpiA/CoA transferase-like"/>
    <property type="match status" value="1"/>
</dbReference>
<evidence type="ECO:0000256" key="6">
    <source>
        <dbReference type="ARBA" id="ARBA00020337"/>
    </source>
</evidence>
<dbReference type="NCBIfam" id="TIGR01198">
    <property type="entry name" value="pgl"/>
    <property type="match status" value="1"/>
</dbReference>
<evidence type="ECO:0000256" key="1">
    <source>
        <dbReference type="ARBA" id="ARBA00000832"/>
    </source>
</evidence>
<dbReference type="AlphaFoldDB" id="A0A9X2IDC5"/>
<dbReference type="CDD" id="cd01400">
    <property type="entry name" value="6PGL"/>
    <property type="match status" value="1"/>
</dbReference>
<dbReference type="RefSeq" id="WP_250825839.1">
    <property type="nucleotide sequence ID" value="NZ_JAMOIL010000001.1"/>
</dbReference>
<dbReference type="Pfam" id="PF01182">
    <property type="entry name" value="Glucosamine_iso"/>
    <property type="match status" value="1"/>
</dbReference>
<protein>
    <recommendedName>
        <fullName evidence="6 7">6-phosphogluconolactonase</fullName>
        <shortName evidence="7">6PGL</shortName>
        <ecNumber evidence="5 7">3.1.1.31</ecNumber>
    </recommendedName>
</protein>
<dbReference type="GO" id="GO:0017057">
    <property type="term" value="F:6-phosphogluconolactonase activity"/>
    <property type="evidence" value="ECO:0007669"/>
    <property type="project" value="UniProtKB-UniRule"/>
</dbReference>
<evidence type="ECO:0000256" key="3">
    <source>
        <dbReference type="ARBA" id="ARBA00004961"/>
    </source>
</evidence>
<dbReference type="Proteomes" id="UP001139485">
    <property type="component" value="Unassembled WGS sequence"/>
</dbReference>
<dbReference type="EMBL" id="JAMOIL010000001">
    <property type="protein sequence ID" value="MCM0618893.1"/>
    <property type="molecule type" value="Genomic_DNA"/>
</dbReference>
<name>A0A9X2IDC5_9ACTN</name>
<dbReference type="InterPro" id="IPR037171">
    <property type="entry name" value="NagB/RpiA_transferase-like"/>
</dbReference>
<evidence type="ECO:0000256" key="2">
    <source>
        <dbReference type="ARBA" id="ARBA00002681"/>
    </source>
</evidence>
<dbReference type="Gene3D" id="3.40.50.1360">
    <property type="match status" value="1"/>
</dbReference>
<dbReference type="InterPro" id="IPR039104">
    <property type="entry name" value="6PGL"/>
</dbReference>
<evidence type="ECO:0000313" key="9">
    <source>
        <dbReference type="EMBL" id="MCM0618893.1"/>
    </source>
</evidence>
<dbReference type="EC" id="3.1.1.31" evidence="5 7"/>
<sequence>MSPLPERAAPRVEVHPDAHALATAIAGELLHRLSDAQAAGRTPHVVLTGGTIADAMHHELTRLAPASGVDLGEVELWFGDERFVGGEDADRNVGQVRRAFLDPAGVPARRVHAIPATEDASDVDAAAASYAQELAEHGPEEFDVVMFGVGPDGHIASLFPGFPQLAEETATVLGVRDAPKPPPERVTLTYPALRRARAVWFLVSGEGKAEAVAAAHAPGTTKEQIPAVGLTGTEDTRWFLDRDAASRL</sequence>
<dbReference type="InterPro" id="IPR005900">
    <property type="entry name" value="6-phosphogluconolactonase_DevB"/>
</dbReference>
<reference evidence="9" key="1">
    <citation type="submission" date="2022-05" db="EMBL/GenBank/DDBJ databases">
        <authorList>
            <person name="Tuo L."/>
        </authorList>
    </citation>
    <scope>NUCLEOTIDE SEQUENCE</scope>
    <source>
        <strain evidence="9">BSK12Z-4</strain>
    </source>
</reference>
<evidence type="ECO:0000256" key="7">
    <source>
        <dbReference type="RuleBase" id="RU365095"/>
    </source>
</evidence>
<organism evidence="9 10">
    <name type="scientific">Nocardioides bruguierae</name>
    <dbReference type="NCBI Taxonomy" id="2945102"/>
    <lineage>
        <taxon>Bacteria</taxon>
        <taxon>Bacillati</taxon>
        <taxon>Actinomycetota</taxon>
        <taxon>Actinomycetes</taxon>
        <taxon>Propionibacteriales</taxon>
        <taxon>Nocardioidaceae</taxon>
        <taxon>Nocardioides</taxon>
    </lineage>
</organism>
<dbReference type="GO" id="GO:0005975">
    <property type="term" value="P:carbohydrate metabolic process"/>
    <property type="evidence" value="ECO:0007669"/>
    <property type="project" value="UniProtKB-UniRule"/>
</dbReference>
<dbReference type="PANTHER" id="PTHR11054:SF0">
    <property type="entry name" value="6-PHOSPHOGLUCONOLACTONASE"/>
    <property type="match status" value="1"/>
</dbReference>
<accession>A0A9X2IDC5</accession>